<feature type="transmembrane region" description="Helical" evidence="9">
    <location>
        <begin position="374"/>
        <end position="396"/>
    </location>
</feature>
<reference evidence="11 12" key="1">
    <citation type="journal article" date="2019" name="Sci. Rep.">
        <title>Orb-weaving spider Araneus ventricosus genome elucidates the spidroin gene catalogue.</title>
        <authorList>
            <person name="Kono N."/>
            <person name="Nakamura H."/>
            <person name="Ohtoshi R."/>
            <person name="Moran D.A.P."/>
            <person name="Shinohara A."/>
            <person name="Yoshida Y."/>
            <person name="Fujiwara M."/>
            <person name="Mori M."/>
            <person name="Tomita M."/>
            <person name="Arakawa K."/>
        </authorList>
    </citation>
    <scope>NUCLEOTIDE SEQUENCE [LARGE SCALE GENOMIC DNA]</scope>
</reference>
<sequence length="581" mass="64268">MAQSRKETTISIRKFIIFHHSSGNSVRNIAKLVHLSHSTVQHVIKRFKEENRIENKVRKGRPAKLTERDQRFVIRKFVNVMCVSALKVSAEFNENFSAPISPETVRRVLRSVGLNGRFARRKFFVSAKNRKLMLSFAKSMLNKPETNIAVLTHITAGNIMEPFSSDVLWILILGFIVGFFLAFGVGANDVANSFGTSVGSKALTLRQACILATIFEILGSVLMGYKVSDTVRKGIFDVEIFSEFEKELMLGFLASLIGSATWNIVATFFRWPISGTHSIIGAVVGFAVVARGFMGIKWKMLGKIVASWFLSPVLSGLISSAIFLLVKKLILSKDNAIDRGYYSLPFFWGITIFLNLFSVIHGGPHYLGFDVIPAWGVLILTGGIGLIFGVCVWYILVPYLQHSAASIGDSENSENQIDRDDLPTKIPYPEAENPGFEENGHEIPLGMVSSSYSLDMTTSNNTSVSTLQEDLNKKIHTFSRDSKALRLGYSQTERISKTKLFAPRDIPLLIGINSATTTRLHMRKYSGGDHIPRLLAFIPKFAASPISGTRNSRRGSLQFLSSPCGHLSVMPGEGGLSGFRT</sequence>
<proteinExistence type="inferred from homology"/>
<keyword evidence="6 9" id="KW-0812">Transmembrane</keyword>
<evidence type="ECO:0000259" key="10">
    <source>
        <dbReference type="Pfam" id="PF01498"/>
    </source>
</evidence>
<gene>
    <name evidence="11" type="primary">slc20a1a</name>
    <name evidence="11" type="ORF">AVEN_139330_1</name>
</gene>
<evidence type="ECO:0000313" key="12">
    <source>
        <dbReference type="Proteomes" id="UP000499080"/>
    </source>
</evidence>
<dbReference type="SUPFAM" id="SSF46689">
    <property type="entry name" value="Homeodomain-like"/>
    <property type="match status" value="1"/>
</dbReference>
<keyword evidence="4 9" id="KW-0813">Transport</keyword>
<dbReference type="GO" id="GO:0016020">
    <property type="term" value="C:membrane"/>
    <property type="evidence" value="ECO:0007669"/>
    <property type="project" value="UniProtKB-SubCell"/>
</dbReference>
<comment type="subcellular location">
    <subcellularLocation>
        <location evidence="2 9">Membrane</location>
        <topology evidence="2 9">Multi-pass membrane protein</topology>
    </subcellularLocation>
    <subcellularLocation>
        <location evidence="1">Nucleus</location>
    </subcellularLocation>
</comment>
<dbReference type="Proteomes" id="UP000499080">
    <property type="component" value="Unassembled WGS sequence"/>
</dbReference>
<dbReference type="PANTHER" id="PTHR11101">
    <property type="entry name" value="PHOSPHATE TRANSPORTER"/>
    <property type="match status" value="1"/>
</dbReference>
<dbReference type="PANTHER" id="PTHR11101:SF80">
    <property type="entry name" value="PHOSPHATE TRANSPORTER"/>
    <property type="match status" value="1"/>
</dbReference>
<protein>
    <recommendedName>
        <fullName evidence="9">Phosphate transporter</fullName>
    </recommendedName>
</protein>
<dbReference type="GO" id="GO:0003677">
    <property type="term" value="F:DNA binding"/>
    <property type="evidence" value="ECO:0007669"/>
    <property type="project" value="InterPro"/>
</dbReference>
<dbReference type="Pfam" id="PF01498">
    <property type="entry name" value="HTH_Tnp_Tc3_2"/>
    <property type="match status" value="1"/>
</dbReference>
<comment type="similarity">
    <text evidence="3 9">Belongs to the inorganic phosphate transporter (PiT) (TC 2.A.20) family.</text>
</comment>
<dbReference type="Pfam" id="PF13551">
    <property type="entry name" value="HTH_29"/>
    <property type="match status" value="1"/>
</dbReference>
<dbReference type="GO" id="GO:0015074">
    <property type="term" value="P:DNA integration"/>
    <property type="evidence" value="ECO:0007669"/>
    <property type="project" value="InterPro"/>
</dbReference>
<name>A0A4Y2FYA8_ARAVE</name>
<dbReference type="InterPro" id="IPR009057">
    <property type="entry name" value="Homeodomain-like_sf"/>
</dbReference>
<feature type="domain" description="Transposase Tc1-like" evidence="10">
    <location>
        <begin position="84"/>
        <end position="142"/>
    </location>
</feature>
<evidence type="ECO:0000256" key="5">
    <source>
        <dbReference type="ARBA" id="ARBA00022592"/>
    </source>
</evidence>
<keyword evidence="7 9" id="KW-1133">Transmembrane helix</keyword>
<dbReference type="InterPro" id="IPR036388">
    <property type="entry name" value="WH-like_DNA-bd_sf"/>
</dbReference>
<feature type="transmembrane region" description="Helical" evidence="9">
    <location>
        <begin position="346"/>
        <end position="367"/>
    </location>
</feature>
<feature type="transmembrane region" description="Helical" evidence="9">
    <location>
        <begin position="167"/>
        <end position="185"/>
    </location>
</feature>
<evidence type="ECO:0000256" key="4">
    <source>
        <dbReference type="ARBA" id="ARBA00022448"/>
    </source>
</evidence>
<dbReference type="Pfam" id="PF01384">
    <property type="entry name" value="PHO4"/>
    <property type="match status" value="1"/>
</dbReference>
<evidence type="ECO:0000256" key="1">
    <source>
        <dbReference type="ARBA" id="ARBA00004123"/>
    </source>
</evidence>
<feature type="transmembrane region" description="Helical" evidence="9">
    <location>
        <begin position="305"/>
        <end position="326"/>
    </location>
</feature>
<dbReference type="GO" id="GO:0006313">
    <property type="term" value="P:DNA transposition"/>
    <property type="evidence" value="ECO:0007669"/>
    <property type="project" value="InterPro"/>
</dbReference>
<feature type="transmembrane region" description="Helical" evidence="9">
    <location>
        <begin position="205"/>
        <end position="227"/>
    </location>
</feature>
<organism evidence="11 12">
    <name type="scientific">Araneus ventricosus</name>
    <name type="common">Orbweaver spider</name>
    <name type="synonym">Epeira ventricosa</name>
    <dbReference type="NCBI Taxonomy" id="182803"/>
    <lineage>
        <taxon>Eukaryota</taxon>
        <taxon>Metazoa</taxon>
        <taxon>Ecdysozoa</taxon>
        <taxon>Arthropoda</taxon>
        <taxon>Chelicerata</taxon>
        <taxon>Arachnida</taxon>
        <taxon>Araneae</taxon>
        <taxon>Araneomorphae</taxon>
        <taxon>Entelegynae</taxon>
        <taxon>Araneoidea</taxon>
        <taxon>Araneidae</taxon>
        <taxon>Araneus</taxon>
    </lineage>
</organism>
<dbReference type="InterPro" id="IPR001204">
    <property type="entry name" value="Phos_transporter"/>
</dbReference>
<accession>A0A4Y2FYA8</accession>
<evidence type="ECO:0000313" key="11">
    <source>
        <dbReference type="EMBL" id="GBM46121.1"/>
    </source>
</evidence>
<feature type="transmembrane region" description="Helical" evidence="9">
    <location>
        <begin position="248"/>
        <end position="269"/>
    </location>
</feature>
<comment type="function">
    <text evidence="9">Sodium-phosphate symporter.</text>
</comment>
<feature type="transmembrane region" description="Helical" evidence="9">
    <location>
        <begin position="275"/>
        <end position="293"/>
    </location>
</feature>
<evidence type="ECO:0000256" key="7">
    <source>
        <dbReference type="ARBA" id="ARBA00022989"/>
    </source>
</evidence>
<dbReference type="OrthoDB" id="260807at2759"/>
<keyword evidence="8 9" id="KW-0472">Membrane</keyword>
<comment type="caution">
    <text evidence="11">The sequence shown here is derived from an EMBL/GenBank/DDBJ whole genome shotgun (WGS) entry which is preliminary data.</text>
</comment>
<dbReference type="AlphaFoldDB" id="A0A4Y2FYA8"/>
<dbReference type="InterPro" id="IPR002492">
    <property type="entry name" value="Transposase_Tc1-like"/>
</dbReference>
<dbReference type="Gene3D" id="1.10.10.10">
    <property type="entry name" value="Winged helix-like DNA-binding domain superfamily/Winged helix DNA-binding domain"/>
    <property type="match status" value="1"/>
</dbReference>
<evidence type="ECO:0000256" key="8">
    <source>
        <dbReference type="ARBA" id="ARBA00023136"/>
    </source>
</evidence>
<dbReference type="GO" id="GO:0005634">
    <property type="term" value="C:nucleus"/>
    <property type="evidence" value="ECO:0007669"/>
    <property type="project" value="UniProtKB-SubCell"/>
</dbReference>
<keyword evidence="5 9" id="KW-0592">Phosphate transport</keyword>
<dbReference type="GO" id="GO:0035435">
    <property type="term" value="P:phosphate ion transmembrane transport"/>
    <property type="evidence" value="ECO:0007669"/>
    <property type="project" value="TreeGrafter"/>
</dbReference>
<evidence type="ECO:0000256" key="2">
    <source>
        <dbReference type="ARBA" id="ARBA00004141"/>
    </source>
</evidence>
<dbReference type="EMBL" id="BGPR01001124">
    <property type="protein sequence ID" value="GBM46121.1"/>
    <property type="molecule type" value="Genomic_DNA"/>
</dbReference>
<evidence type="ECO:0000256" key="6">
    <source>
        <dbReference type="ARBA" id="ARBA00022692"/>
    </source>
</evidence>
<keyword evidence="12" id="KW-1185">Reference proteome</keyword>
<dbReference type="GO" id="GO:0005315">
    <property type="term" value="F:phosphate transmembrane transporter activity"/>
    <property type="evidence" value="ECO:0007669"/>
    <property type="project" value="InterPro"/>
</dbReference>
<evidence type="ECO:0000256" key="9">
    <source>
        <dbReference type="RuleBase" id="RU363058"/>
    </source>
</evidence>
<evidence type="ECO:0000256" key="3">
    <source>
        <dbReference type="ARBA" id="ARBA00009916"/>
    </source>
</evidence>